<sequence>MVFQLDHQLNMSLMRFKCYCIQVISCLSGIKIICLEWVSWGNPIQLYEPEEFIHITDDQNAFERLFLSFLYKHKMT</sequence>
<evidence type="ECO:0000313" key="2">
    <source>
        <dbReference type="Proteomes" id="UP001157946"/>
    </source>
</evidence>
<dbReference type="Proteomes" id="UP001157946">
    <property type="component" value="Unassembled WGS sequence"/>
</dbReference>
<protein>
    <submittedName>
        <fullName evidence="1">Uncharacterized protein</fullName>
    </submittedName>
</protein>
<keyword evidence="2" id="KW-1185">Reference proteome</keyword>
<comment type="caution">
    <text evidence="1">The sequence shown here is derived from an EMBL/GenBank/DDBJ whole genome shotgun (WGS) entry which is preliminary data.</text>
</comment>
<accession>A0AA45WJB4</accession>
<dbReference type="AlphaFoldDB" id="A0AA45WJB4"/>
<name>A0AA45WJB4_9BACL</name>
<evidence type="ECO:0000313" key="1">
    <source>
        <dbReference type="EMBL" id="SMP02461.1"/>
    </source>
</evidence>
<gene>
    <name evidence="1" type="ORF">SAMN06265361_101345</name>
</gene>
<proteinExistence type="predicted"/>
<reference evidence="1" key="1">
    <citation type="submission" date="2017-05" db="EMBL/GenBank/DDBJ databases">
        <authorList>
            <person name="Varghese N."/>
            <person name="Submissions S."/>
        </authorList>
    </citation>
    <scope>NUCLEOTIDE SEQUENCE</scope>
    <source>
        <strain evidence="1">DSM 45262</strain>
    </source>
</reference>
<organism evidence="1 2">
    <name type="scientific">Laceyella tengchongensis</name>
    <dbReference type="NCBI Taxonomy" id="574699"/>
    <lineage>
        <taxon>Bacteria</taxon>
        <taxon>Bacillati</taxon>
        <taxon>Bacillota</taxon>
        <taxon>Bacilli</taxon>
        <taxon>Bacillales</taxon>
        <taxon>Thermoactinomycetaceae</taxon>
        <taxon>Laceyella</taxon>
    </lineage>
</organism>
<dbReference type="EMBL" id="FXTU01000001">
    <property type="protein sequence ID" value="SMP02461.1"/>
    <property type="molecule type" value="Genomic_DNA"/>
</dbReference>